<dbReference type="EMBL" id="KI682704">
    <property type="protein sequence ID" value="ETL80575.1"/>
    <property type="molecule type" value="Genomic_DNA"/>
</dbReference>
<organism evidence="2">
    <name type="scientific">Phytophthora nicotianae</name>
    <name type="common">Potato buckeye rot agent</name>
    <name type="synonym">Phytophthora parasitica</name>
    <dbReference type="NCBI Taxonomy" id="4792"/>
    <lineage>
        <taxon>Eukaryota</taxon>
        <taxon>Sar</taxon>
        <taxon>Stramenopiles</taxon>
        <taxon>Oomycota</taxon>
        <taxon>Peronosporomycetes</taxon>
        <taxon>Peronosporales</taxon>
        <taxon>Peronosporaceae</taxon>
        <taxon>Phytophthora</taxon>
    </lineage>
</organism>
<protein>
    <recommendedName>
        <fullName evidence="1">SURP motif domain-containing protein</fullName>
    </recommendedName>
</protein>
<dbReference type="Pfam" id="PF01805">
    <property type="entry name" value="Surp"/>
    <property type="match status" value="1"/>
</dbReference>
<dbReference type="InterPro" id="IPR035967">
    <property type="entry name" value="SWAP/Surp_sf"/>
</dbReference>
<dbReference type="AlphaFoldDB" id="W2K850"/>
<name>W2K850_PHYNI</name>
<accession>W2K850</accession>
<evidence type="ECO:0000259" key="1">
    <source>
        <dbReference type="Pfam" id="PF01805"/>
    </source>
</evidence>
<dbReference type="InterPro" id="IPR000061">
    <property type="entry name" value="Surp"/>
</dbReference>
<gene>
    <name evidence="2" type="ORF">L917_18937</name>
</gene>
<proteinExistence type="predicted"/>
<feature type="domain" description="SURP motif" evidence="1">
    <location>
        <begin position="22"/>
        <end position="54"/>
    </location>
</feature>
<reference evidence="2" key="1">
    <citation type="submission" date="2013-11" db="EMBL/GenBank/DDBJ databases">
        <title>The Genome Sequence of Phytophthora parasitica CHvinca01.</title>
        <authorList>
            <consortium name="The Broad Institute Genomics Platform"/>
            <person name="Russ C."/>
            <person name="Tyler B."/>
            <person name="Panabieres F."/>
            <person name="Shan W."/>
            <person name="Tripathy S."/>
            <person name="Grunwald N."/>
            <person name="Machado M."/>
            <person name="Johnson C.S."/>
            <person name="Arredondo F."/>
            <person name="Hong C."/>
            <person name="Coffey M."/>
            <person name="Young S.K."/>
            <person name="Zeng Q."/>
            <person name="Gargeya S."/>
            <person name="Fitzgerald M."/>
            <person name="Abouelleil A."/>
            <person name="Alvarado L."/>
            <person name="Chapman S.B."/>
            <person name="Gainer-Dewar J."/>
            <person name="Goldberg J."/>
            <person name="Griggs A."/>
            <person name="Gujja S."/>
            <person name="Hansen M."/>
            <person name="Howarth C."/>
            <person name="Imamovic A."/>
            <person name="Ireland A."/>
            <person name="Larimer J."/>
            <person name="McCowan C."/>
            <person name="Murphy C."/>
            <person name="Pearson M."/>
            <person name="Poon T.W."/>
            <person name="Priest M."/>
            <person name="Roberts A."/>
            <person name="Saif S."/>
            <person name="Shea T."/>
            <person name="Sykes S."/>
            <person name="Wortman J."/>
            <person name="Nusbaum C."/>
            <person name="Birren B."/>
        </authorList>
    </citation>
    <scope>NUCLEOTIDE SEQUENCE [LARGE SCALE GENOMIC DNA]</scope>
    <source>
        <strain evidence="2">CHvinca01</strain>
    </source>
</reference>
<dbReference type="GO" id="GO:0006396">
    <property type="term" value="P:RNA processing"/>
    <property type="evidence" value="ECO:0007669"/>
    <property type="project" value="InterPro"/>
</dbReference>
<dbReference type="Proteomes" id="UP000054423">
    <property type="component" value="Unassembled WGS sequence"/>
</dbReference>
<evidence type="ECO:0000313" key="2">
    <source>
        <dbReference type="EMBL" id="ETL80575.1"/>
    </source>
</evidence>
<dbReference type="VEuPathDB" id="FungiDB:PPTG_17763"/>
<dbReference type="GO" id="GO:0003723">
    <property type="term" value="F:RNA binding"/>
    <property type="evidence" value="ECO:0007669"/>
    <property type="project" value="InterPro"/>
</dbReference>
<sequence>MLSISQSQSFFHNPATKVQGHPQLKAMLKVKLGDNKSFRFLDASHALHAYYCFLRDENPQPTSKKSAVNVSLLGDEYTEPLHSKCVYKLDFMCP</sequence>
<dbReference type="OrthoDB" id="5836667at2759"/>
<dbReference type="Gene3D" id="1.10.10.790">
    <property type="entry name" value="Surp module"/>
    <property type="match status" value="1"/>
</dbReference>
<dbReference type="SUPFAM" id="SSF109905">
    <property type="entry name" value="Surp module (SWAP domain)"/>
    <property type="match status" value="1"/>
</dbReference>